<keyword evidence="3" id="KW-1185">Reference proteome</keyword>
<feature type="region of interest" description="Disordered" evidence="1">
    <location>
        <begin position="1"/>
        <end position="41"/>
    </location>
</feature>
<sequence>MKMPPIRRQNQYLQAAREQRNKGREAMGKQKGIDKIGGCEEDERERLNEKEIRAEVHFLDFDSELEEEEEEEEYTDWEEEVDVDFSASRGVEEKNGDKGLLDRLKGVEASVFDTAKIRYSRGANLGERQTRRKRQQDRELRRAASGCVPLTSVFVTLSRPNAISLPSNVSVMPFDPQVGPNEEHIILEEVPMVQEPLQWVSENDLKQQGHEAAIKALKKKSTQQNRGYKAKT</sequence>
<proteinExistence type="predicted"/>
<dbReference type="AlphaFoldDB" id="A0A3N4JGS5"/>
<gene>
    <name evidence="2" type="ORF">L873DRAFT_1790932</name>
</gene>
<evidence type="ECO:0000313" key="3">
    <source>
        <dbReference type="Proteomes" id="UP000276215"/>
    </source>
</evidence>
<name>A0A3N4JGS5_9PEZI</name>
<dbReference type="Proteomes" id="UP000276215">
    <property type="component" value="Unassembled WGS sequence"/>
</dbReference>
<reference evidence="2 3" key="1">
    <citation type="journal article" date="2018" name="Nat. Ecol. Evol.">
        <title>Pezizomycetes genomes reveal the molecular basis of ectomycorrhizal truffle lifestyle.</title>
        <authorList>
            <person name="Murat C."/>
            <person name="Payen T."/>
            <person name="Noel B."/>
            <person name="Kuo A."/>
            <person name="Morin E."/>
            <person name="Chen J."/>
            <person name="Kohler A."/>
            <person name="Krizsan K."/>
            <person name="Balestrini R."/>
            <person name="Da Silva C."/>
            <person name="Montanini B."/>
            <person name="Hainaut M."/>
            <person name="Levati E."/>
            <person name="Barry K.W."/>
            <person name="Belfiori B."/>
            <person name="Cichocki N."/>
            <person name="Clum A."/>
            <person name="Dockter R.B."/>
            <person name="Fauchery L."/>
            <person name="Guy J."/>
            <person name="Iotti M."/>
            <person name="Le Tacon F."/>
            <person name="Lindquist E.A."/>
            <person name="Lipzen A."/>
            <person name="Malagnac F."/>
            <person name="Mello A."/>
            <person name="Molinier V."/>
            <person name="Miyauchi S."/>
            <person name="Poulain J."/>
            <person name="Riccioni C."/>
            <person name="Rubini A."/>
            <person name="Sitrit Y."/>
            <person name="Splivallo R."/>
            <person name="Traeger S."/>
            <person name="Wang M."/>
            <person name="Zifcakova L."/>
            <person name="Wipf D."/>
            <person name="Zambonelli A."/>
            <person name="Paolocci F."/>
            <person name="Nowrousian M."/>
            <person name="Ottonello S."/>
            <person name="Baldrian P."/>
            <person name="Spatafora J.W."/>
            <person name="Henrissat B."/>
            <person name="Nagy L.G."/>
            <person name="Aury J.M."/>
            <person name="Wincker P."/>
            <person name="Grigoriev I.V."/>
            <person name="Bonfante P."/>
            <person name="Martin F.M."/>
        </authorList>
    </citation>
    <scope>NUCLEOTIDE SEQUENCE [LARGE SCALE GENOMIC DNA]</scope>
    <source>
        <strain evidence="2 3">120613-1</strain>
    </source>
</reference>
<dbReference type="OrthoDB" id="10639461at2759"/>
<evidence type="ECO:0000313" key="2">
    <source>
        <dbReference type="EMBL" id="RPA97423.1"/>
    </source>
</evidence>
<evidence type="ECO:0000256" key="1">
    <source>
        <dbReference type="SAM" id="MobiDB-lite"/>
    </source>
</evidence>
<accession>A0A3N4JGS5</accession>
<organism evidence="2 3">
    <name type="scientific">Choiromyces venosus 120613-1</name>
    <dbReference type="NCBI Taxonomy" id="1336337"/>
    <lineage>
        <taxon>Eukaryota</taxon>
        <taxon>Fungi</taxon>
        <taxon>Dikarya</taxon>
        <taxon>Ascomycota</taxon>
        <taxon>Pezizomycotina</taxon>
        <taxon>Pezizomycetes</taxon>
        <taxon>Pezizales</taxon>
        <taxon>Tuberaceae</taxon>
        <taxon>Choiromyces</taxon>
    </lineage>
</organism>
<feature type="compositionally biased region" description="Basic and acidic residues" evidence="1">
    <location>
        <begin position="17"/>
        <end position="41"/>
    </location>
</feature>
<protein>
    <submittedName>
        <fullName evidence="2">Uncharacterized protein</fullName>
    </submittedName>
</protein>
<dbReference type="EMBL" id="ML120404">
    <property type="protein sequence ID" value="RPA97423.1"/>
    <property type="molecule type" value="Genomic_DNA"/>
</dbReference>